<protein>
    <recommendedName>
        <fullName evidence="4">Oxygen tolerance</fullName>
    </recommendedName>
</protein>
<reference evidence="2" key="1">
    <citation type="submission" date="2022-09" db="EMBL/GenBank/DDBJ databases">
        <title>Comparative genomics and taxonomic characterization of three novel marine species of genus Reichenbachiella exhibiting antioxidant and polysaccharide degradation activities.</title>
        <authorList>
            <person name="Muhammad N."/>
            <person name="Lee Y.-J."/>
            <person name="Ko J."/>
            <person name="Kim S.-G."/>
        </authorList>
    </citation>
    <scope>NUCLEOTIDE SEQUENCE</scope>
    <source>
        <strain evidence="2">BKB1-1</strain>
    </source>
</reference>
<organism evidence="2 3">
    <name type="scientific">Reichenbachiella agarivorans</name>
    <dbReference type="NCBI Taxonomy" id="2979464"/>
    <lineage>
        <taxon>Bacteria</taxon>
        <taxon>Pseudomonadati</taxon>
        <taxon>Bacteroidota</taxon>
        <taxon>Cytophagia</taxon>
        <taxon>Cytophagales</taxon>
        <taxon>Reichenbachiellaceae</taxon>
        <taxon>Reichenbachiella</taxon>
    </lineage>
</organism>
<evidence type="ECO:0008006" key="4">
    <source>
        <dbReference type="Google" id="ProtNLM"/>
    </source>
</evidence>
<dbReference type="EMBL" id="CP106679">
    <property type="protein sequence ID" value="UXP31933.1"/>
    <property type="molecule type" value="Genomic_DNA"/>
</dbReference>
<dbReference type="RefSeq" id="WP_262309372.1">
    <property type="nucleotide sequence ID" value="NZ_CP106679.1"/>
</dbReference>
<keyword evidence="3" id="KW-1185">Reference proteome</keyword>
<dbReference type="PANTHER" id="PTHR40940:SF1">
    <property type="entry name" value="PROTEIN BATD"/>
    <property type="match status" value="1"/>
</dbReference>
<gene>
    <name evidence="2" type="ORF">N6H18_16430</name>
</gene>
<dbReference type="PANTHER" id="PTHR40940">
    <property type="entry name" value="PROTEIN BATD-RELATED"/>
    <property type="match status" value="1"/>
</dbReference>
<keyword evidence="1" id="KW-0472">Membrane</keyword>
<evidence type="ECO:0000313" key="2">
    <source>
        <dbReference type="EMBL" id="UXP31933.1"/>
    </source>
</evidence>
<name>A0ABY6CRE6_9BACT</name>
<feature type="transmembrane region" description="Helical" evidence="1">
    <location>
        <begin position="312"/>
        <end position="334"/>
    </location>
</feature>
<keyword evidence="1" id="KW-0812">Transmembrane</keyword>
<keyword evidence="1" id="KW-1133">Transmembrane helix</keyword>
<dbReference type="Proteomes" id="UP001065174">
    <property type="component" value="Chromosome"/>
</dbReference>
<dbReference type="InterPro" id="IPR025738">
    <property type="entry name" value="BatD"/>
</dbReference>
<accession>A0ABY6CRE6</accession>
<proteinExistence type="predicted"/>
<sequence length="442" mass="50832">MRPNGKFYLIWVWLAIVALTTDLQAQRLWSQVHLNRSATYVGQPVEVSITVYTSTWFTSGLDLGNIQIDGAYTIYFRPVSVSMYVDGVNYPGIQLIYHVFPYQEEDIVFPSLTLEVETPPDGDFKGVKHHLKTQEKVIKVRPAPPGFDKTDWLVATGMYVSDHWSGSLKQVKVGDVLERKIARTVYGTVAELIPPIGWDSTASVSMYPDRSITHNEKGKTSISSSRTEGMRYLFEKEGTVTLPEMVFTYFHPYRKKLYKRTLKSITIEVQPNPDLGVLKSVRDSLLVQQQTVEATAQEDQPWRFMGLSAKQLATISVLSLLMLYILIKVLRYLIAAFRQHRQNYRASEAYFFDLYKKASHHNKANQSEQALYRWIDELKLEQPTLRYFVDNFGTDALRQAFSNRETVSSLCLHTKEWKSARKNYLQSQNQLGFQSQPGWINP</sequence>
<evidence type="ECO:0000256" key="1">
    <source>
        <dbReference type="SAM" id="Phobius"/>
    </source>
</evidence>
<evidence type="ECO:0000313" key="3">
    <source>
        <dbReference type="Proteomes" id="UP001065174"/>
    </source>
</evidence>